<keyword evidence="2" id="KW-0378">Hydrolase</keyword>
<dbReference type="Proteomes" id="UP000076079">
    <property type="component" value="Chromosome"/>
</dbReference>
<evidence type="ECO:0000313" key="2">
    <source>
        <dbReference type="EMBL" id="AMY07058.1"/>
    </source>
</evidence>
<dbReference type="GO" id="GO:0005737">
    <property type="term" value="C:cytoplasm"/>
    <property type="evidence" value="ECO:0007669"/>
    <property type="project" value="TreeGrafter"/>
</dbReference>
<dbReference type="KEGG" id="abac:LuPra_00222"/>
<evidence type="ECO:0000259" key="1">
    <source>
        <dbReference type="SMART" id="SM00849"/>
    </source>
</evidence>
<reference evidence="2 3" key="1">
    <citation type="journal article" date="2016" name="Genome Announc.">
        <title>First Complete Genome Sequence of a Subdivision 6 Acidobacterium Strain.</title>
        <authorList>
            <person name="Huang S."/>
            <person name="Vieira S."/>
            <person name="Bunk B."/>
            <person name="Riedel T."/>
            <person name="Sproer C."/>
            <person name="Overmann J."/>
        </authorList>
    </citation>
    <scope>NUCLEOTIDE SEQUENCE [LARGE SCALE GENOMIC DNA]</scope>
    <source>
        <strain evidence="3">DSM 100886 HEG_-6_39</strain>
    </source>
</reference>
<dbReference type="AlphaFoldDB" id="A0A143PG60"/>
<dbReference type="GO" id="GO:0016787">
    <property type="term" value="F:hydrolase activity"/>
    <property type="evidence" value="ECO:0007669"/>
    <property type="project" value="UniProtKB-KW"/>
</dbReference>
<dbReference type="InterPro" id="IPR001279">
    <property type="entry name" value="Metallo-B-lactamas"/>
</dbReference>
<dbReference type="SUPFAM" id="SSF56281">
    <property type="entry name" value="Metallo-hydrolase/oxidoreductase"/>
    <property type="match status" value="1"/>
</dbReference>
<gene>
    <name evidence="2" type="ORF">LuPra_00222</name>
</gene>
<organism evidence="2 3">
    <name type="scientific">Luteitalea pratensis</name>
    <dbReference type="NCBI Taxonomy" id="1855912"/>
    <lineage>
        <taxon>Bacteria</taxon>
        <taxon>Pseudomonadati</taxon>
        <taxon>Acidobacteriota</taxon>
        <taxon>Vicinamibacteria</taxon>
        <taxon>Vicinamibacterales</taxon>
        <taxon>Vicinamibacteraceae</taxon>
        <taxon>Luteitalea</taxon>
    </lineage>
</organism>
<dbReference type="Pfam" id="PF12706">
    <property type="entry name" value="Lactamase_B_2"/>
    <property type="match status" value="1"/>
</dbReference>
<dbReference type="EMBL" id="CP015136">
    <property type="protein sequence ID" value="AMY07058.1"/>
    <property type="molecule type" value="Genomic_DNA"/>
</dbReference>
<keyword evidence="3" id="KW-1185">Reference proteome</keyword>
<dbReference type="PATRIC" id="fig|1813736.3.peg.234"/>
<dbReference type="SMART" id="SM00849">
    <property type="entry name" value="Lactamase_B"/>
    <property type="match status" value="1"/>
</dbReference>
<dbReference type="PROSITE" id="PS51318">
    <property type="entry name" value="TAT"/>
    <property type="match status" value="1"/>
</dbReference>
<proteinExistence type="predicted"/>
<dbReference type="RefSeq" id="WP_110169059.1">
    <property type="nucleotide sequence ID" value="NZ_CP015136.1"/>
</dbReference>
<accession>A0A143PG60</accession>
<name>A0A143PG60_LUTPR</name>
<reference evidence="3" key="2">
    <citation type="submission" date="2016-04" db="EMBL/GenBank/DDBJ databases">
        <title>First Complete Genome Sequence of a Subdivision 6 Acidobacterium.</title>
        <authorList>
            <person name="Huang S."/>
            <person name="Vieira S."/>
            <person name="Bunk B."/>
            <person name="Riedel T."/>
            <person name="Sproeer C."/>
            <person name="Overmann J."/>
        </authorList>
    </citation>
    <scope>NUCLEOTIDE SEQUENCE [LARGE SCALE GENOMIC DNA]</scope>
    <source>
        <strain evidence="3">DSM 100886 HEG_-6_39</strain>
    </source>
</reference>
<dbReference type="PANTHER" id="PTHR15032">
    <property type="entry name" value="N-ACYL-PHOSPHATIDYLETHANOLAMINE-HYDROLYZING PHOSPHOLIPASE D"/>
    <property type="match status" value="1"/>
</dbReference>
<protein>
    <submittedName>
        <fullName evidence="2">Metal-dependent hydrolase</fullName>
    </submittedName>
</protein>
<feature type="domain" description="Metallo-beta-lactamase" evidence="1">
    <location>
        <begin position="67"/>
        <end position="274"/>
    </location>
</feature>
<dbReference type="OrthoDB" id="9805728at2"/>
<sequence>MPSRRTFLATGLAATAGAGTWTGLSSSWGARFIRERIGEIGKPMPAAPFTPTPERWADNALTLAWLGHATVLINFYGLRILTDPTFFPRIGVSLGLGTLGPQRLVGCALTPEAVPDIDLLLVTHAHFDHLDTPSLAAVPGTPAVVMAQGTSDLLPRRRTAAIHELRWNESARVRTPRGEVQVHAIEVRHWGARVQRDTWRGYAGFVVEREGRRLLIGGDTADTPVFRDHRRLGPFDAALMPIGAYDPWIRHHCTPEQAIHMADAAGARLFVPIHHQAFRLSREPVREPIERAEAMLARESGRLAWREIGQTVVVA</sequence>
<dbReference type="STRING" id="1855912.LuPra_00222"/>
<evidence type="ECO:0000313" key="3">
    <source>
        <dbReference type="Proteomes" id="UP000076079"/>
    </source>
</evidence>
<dbReference type="InterPro" id="IPR036866">
    <property type="entry name" value="RibonucZ/Hydroxyglut_hydro"/>
</dbReference>
<dbReference type="Gene3D" id="3.60.15.10">
    <property type="entry name" value="Ribonuclease Z/Hydroxyacylglutathione hydrolase-like"/>
    <property type="match status" value="1"/>
</dbReference>
<dbReference type="InterPro" id="IPR006311">
    <property type="entry name" value="TAT_signal"/>
</dbReference>
<dbReference type="PANTHER" id="PTHR15032:SF36">
    <property type="entry name" value="METALLO-BETA-LACTAMASE DOMAIN-CONTAINING PROTEIN"/>
    <property type="match status" value="1"/>
</dbReference>